<dbReference type="PANTHER" id="PTHR46268">
    <property type="entry name" value="STRESS RESPONSE PROTEIN NHAX"/>
    <property type="match status" value="1"/>
</dbReference>
<keyword evidence="4" id="KW-1185">Reference proteome</keyword>
<comment type="similarity">
    <text evidence="1">Belongs to the universal stress protein A family.</text>
</comment>
<evidence type="ECO:0000256" key="1">
    <source>
        <dbReference type="ARBA" id="ARBA00008791"/>
    </source>
</evidence>
<reference evidence="3 4" key="1">
    <citation type="submission" date="2024-07" db="EMBL/GenBank/DDBJ databases">
        <title>Genomic Encyclopedia of Type Strains, Phase V (KMG-V): Genome sequencing to study the core and pangenomes of soil and plant-associated prokaryotes.</title>
        <authorList>
            <person name="Whitman W."/>
        </authorList>
    </citation>
    <scope>NUCLEOTIDE SEQUENCE [LARGE SCALE GENOMIC DNA]</scope>
    <source>
        <strain evidence="3 4">USDA 222</strain>
    </source>
</reference>
<dbReference type="Pfam" id="PF00582">
    <property type="entry name" value="Usp"/>
    <property type="match status" value="1"/>
</dbReference>
<comment type="caution">
    <text evidence="3">The sequence shown here is derived from an EMBL/GenBank/DDBJ whole genome shotgun (WGS) entry which is preliminary data.</text>
</comment>
<name>A0ABV4GES2_9BRAD</name>
<organism evidence="3 4">
    <name type="scientific">Bradyrhizobium yuanmingense</name>
    <dbReference type="NCBI Taxonomy" id="108015"/>
    <lineage>
        <taxon>Bacteria</taxon>
        <taxon>Pseudomonadati</taxon>
        <taxon>Pseudomonadota</taxon>
        <taxon>Alphaproteobacteria</taxon>
        <taxon>Hyphomicrobiales</taxon>
        <taxon>Nitrobacteraceae</taxon>
        <taxon>Bradyrhizobium</taxon>
    </lineage>
</organism>
<evidence type="ECO:0000313" key="4">
    <source>
        <dbReference type="Proteomes" id="UP001565474"/>
    </source>
</evidence>
<dbReference type="InterPro" id="IPR006016">
    <property type="entry name" value="UspA"/>
</dbReference>
<dbReference type="InterPro" id="IPR006015">
    <property type="entry name" value="Universal_stress_UspA"/>
</dbReference>
<proteinExistence type="inferred from homology"/>
<protein>
    <submittedName>
        <fullName evidence="3">Nucleotide-binding universal stress UspA family protein</fullName>
    </submittedName>
</protein>
<evidence type="ECO:0000259" key="2">
    <source>
        <dbReference type="Pfam" id="PF00582"/>
    </source>
</evidence>
<dbReference type="Gene3D" id="3.40.50.12370">
    <property type="match status" value="1"/>
</dbReference>
<dbReference type="RefSeq" id="WP_036041695.1">
    <property type="nucleotide sequence ID" value="NZ_JBGBYD010000002.1"/>
</dbReference>
<gene>
    <name evidence="3" type="ORF">ABH992_002824</name>
</gene>
<dbReference type="PRINTS" id="PR01438">
    <property type="entry name" value="UNVRSLSTRESS"/>
</dbReference>
<dbReference type="Proteomes" id="UP001565474">
    <property type="component" value="Unassembled WGS sequence"/>
</dbReference>
<dbReference type="PANTHER" id="PTHR46268:SF15">
    <property type="entry name" value="UNIVERSAL STRESS PROTEIN HP_0031"/>
    <property type="match status" value="1"/>
</dbReference>
<dbReference type="EMBL" id="JBGBZN010000002">
    <property type="protein sequence ID" value="MEY9470425.1"/>
    <property type="molecule type" value="Genomic_DNA"/>
</dbReference>
<sequence>MRILLLLGETESSLSAREFAFDLARPGGLSVSGLSGIDLSSLTVPMIGGIGASAYQAKLEEMRGRQARENNARLHASYAEACDARGVEFSWLSFEGDPAEAFRVASETRDLIVTGHDTTFSVDRAASLPELLSNLLLLSPRPVVVCGDEYRRPRDVLVAYDGSLPAMRALQMYALLGLWREARVHVTSIAAELQLATRRAHAAADFLRSHDVHCTVVPIETRVDPSEAIRIEVVDRGIGLLVMGAFGHRGWSNALFGSTTRRLVERPPCPLFLFH</sequence>
<evidence type="ECO:0000313" key="3">
    <source>
        <dbReference type="EMBL" id="MEY9470425.1"/>
    </source>
</evidence>
<dbReference type="CDD" id="cd00293">
    <property type="entry name" value="USP-like"/>
    <property type="match status" value="1"/>
</dbReference>
<accession>A0ABV4GES2</accession>
<dbReference type="SUPFAM" id="SSF52402">
    <property type="entry name" value="Adenine nucleotide alpha hydrolases-like"/>
    <property type="match status" value="2"/>
</dbReference>
<feature type="domain" description="UspA" evidence="2">
    <location>
        <begin position="154"/>
        <end position="273"/>
    </location>
</feature>